<dbReference type="EC" id="2.7.13.3" evidence="2"/>
<evidence type="ECO:0000256" key="1">
    <source>
        <dbReference type="SAM" id="Phobius"/>
    </source>
</evidence>
<reference evidence="2 3" key="1">
    <citation type="submission" date="2019-04" db="EMBL/GenBank/DDBJ databases">
        <authorList>
            <consortium name="Pathogen Informatics"/>
        </authorList>
    </citation>
    <scope>NUCLEOTIDE SEQUENCE [LARGE SCALE GENOMIC DNA]</scope>
    <source>
        <strain evidence="2 3">NCTC9185</strain>
    </source>
</reference>
<keyword evidence="1" id="KW-1133">Transmembrane helix</keyword>
<keyword evidence="1" id="KW-0812">Transmembrane</keyword>
<organism evidence="2 3">
    <name type="scientific">Raoultella terrigena</name>
    <name type="common">Klebsiella terrigena</name>
    <dbReference type="NCBI Taxonomy" id="577"/>
    <lineage>
        <taxon>Bacteria</taxon>
        <taxon>Pseudomonadati</taxon>
        <taxon>Pseudomonadota</taxon>
        <taxon>Gammaproteobacteria</taxon>
        <taxon>Enterobacterales</taxon>
        <taxon>Enterobacteriaceae</taxon>
        <taxon>Klebsiella/Raoultella group</taxon>
        <taxon>Raoultella</taxon>
    </lineage>
</organism>
<dbReference type="GO" id="GO:0004673">
    <property type="term" value="F:protein histidine kinase activity"/>
    <property type="evidence" value="ECO:0007669"/>
    <property type="project" value="UniProtKB-EC"/>
</dbReference>
<evidence type="ECO:0000313" key="3">
    <source>
        <dbReference type="Proteomes" id="UP000339249"/>
    </source>
</evidence>
<accession>A0A4U9CX75</accession>
<evidence type="ECO:0000313" key="2">
    <source>
        <dbReference type="EMBL" id="VTN10509.1"/>
    </source>
</evidence>
<protein>
    <submittedName>
        <fullName evidence="2">Sensor kinase protein RcsC</fullName>
        <ecNumber evidence="2">2.7.13.3</ecNumber>
    </submittedName>
</protein>
<dbReference type="Proteomes" id="UP000339249">
    <property type="component" value="Unassembled WGS sequence"/>
</dbReference>
<dbReference type="EMBL" id="CABDVU010000001">
    <property type="protein sequence ID" value="VTN10509.1"/>
    <property type="molecule type" value="Genomic_DNA"/>
</dbReference>
<gene>
    <name evidence="2" type="primary">rcsC_6</name>
    <name evidence="2" type="ORF">NCTC9185_02432</name>
</gene>
<keyword evidence="2" id="KW-0808">Transferase</keyword>
<keyword evidence="2" id="KW-0418">Kinase</keyword>
<keyword evidence="1" id="KW-0472">Membrane</keyword>
<proteinExistence type="predicted"/>
<name>A0A4U9CX75_RAOTE</name>
<dbReference type="AlphaFoldDB" id="A0A4U9CX75"/>
<sequence>MKYLASFHTTLKVSRYLFRALAVLLWMLIAFVSVFYIVNALHDRESEIRQEFNLKRRSGAALYPAHGGRH</sequence>
<feature type="transmembrane region" description="Helical" evidence="1">
    <location>
        <begin position="20"/>
        <end position="41"/>
    </location>
</feature>